<protein>
    <submittedName>
        <fullName evidence="1">Uncharacterized protein</fullName>
    </submittedName>
</protein>
<keyword evidence="2" id="KW-1185">Reference proteome</keyword>
<dbReference type="EMBL" id="CM043790">
    <property type="protein sequence ID" value="KAI4825430.1"/>
    <property type="molecule type" value="Genomic_DNA"/>
</dbReference>
<sequence length="335" mass="37632">MPPHKKTTKKDNVLETLSEEDWPPLSQPGLTPDMEHEAGEELSQDKSSGEILSAINNLKKDLKEDFASKCNTVIHSIQSIEGELKQYSGRLTEAEERLGAVEDDTSALNKTTKHLRQQVESLEAKMEDLENRSRRSNVRLIGLPENAEGKDACTFLEKWIPEILGAGSFAAPLAIERAHRVPSGRPKPNAPPRALLIKFLNSKDKTKVMSAAYEKGKIHFDKHHITFFHDVAKETDKKRRAYDGVKTRCRDMGLRYGIQYPSSFRVTHDGNSHLFTSGCTHVPGKDQGEAQRLNSSVKAPGEMTIKNVLQYNTCYFKMTKSTIYTVKVKFCLCSV</sequence>
<dbReference type="Proteomes" id="UP001057452">
    <property type="component" value="Chromosome 6"/>
</dbReference>
<comment type="caution">
    <text evidence="1">The sequence shown here is derived from an EMBL/GenBank/DDBJ whole genome shotgun (WGS) entry which is preliminary data.</text>
</comment>
<reference evidence="1" key="1">
    <citation type="submission" date="2022-05" db="EMBL/GenBank/DDBJ databases">
        <title>Chromosome-level genome of Chaenocephalus aceratus.</title>
        <authorList>
            <person name="Park H."/>
        </authorList>
    </citation>
    <scope>NUCLEOTIDE SEQUENCE</scope>
    <source>
        <strain evidence="1">KU_202001</strain>
    </source>
</reference>
<organism evidence="1 2">
    <name type="scientific">Chaenocephalus aceratus</name>
    <name type="common">Blackfin icefish</name>
    <name type="synonym">Chaenichthys aceratus</name>
    <dbReference type="NCBI Taxonomy" id="36190"/>
    <lineage>
        <taxon>Eukaryota</taxon>
        <taxon>Metazoa</taxon>
        <taxon>Chordata</taxon>
        <taxon>Craniata</taxon>
        <taxon>Vertebrata</taxon>
        <taxon>Euteleostomi</taxon>
        <taxon>Actinopterygii</taxon>
        <taxon>Neopterygii</taxon>
        <taxon>Teleostei</taxon>
        <taxon>Neoteleostei</taxon>
        <taxon>Acanthomorphata</taxon>
        <taxon>Eupercaria</taxon>
        <taxon>Perciformes</taxon>
        <taxon>Notothenioidei</taxon>
        <taxon>Channichthyidae</taxon>
        <taxon>Chaenocephalus</taxon>
    </lineage>
</organism>
<gene>
    <name evidence="1" type="ORF">KUCAC02_021110</name>
</gene>
<proteinExistence type="predicted"/>
<evidence type="ECO:0000313" key="1">
    <source>
        <dbReference type="EMBL" id="KAI4825430.1"/>
    </source>
</evidence>
<accession>A0ACB9XFG3</accession>
<name>A0ACB9XFG3_CHAAC</name>
<evidence type="ECO:0000313" key="2">
    <source>
        <dbReference type="Proteomes" id="UP001057452"/>
    </source>
</evidence>